<dbReference type="RefSeq" id="WP_055123215.1">
    <property type="nucleotide sequence ID" value="NZ_LKST01000004.1"/>
</dbReference>
<feature type="domain" description="DUF6779" evidence="3">
    <location>
        <begin position="69"/>
        <end position="175"/>
    </location>
</feature>
<name>A0A0Q0YB98_9CORY</name>
<feature type="region of interest" description="Disordered" evidence="1">
    <location>
        <begin position="187"/>
        <end position="224"/>
    </location>
</feature>
<feature type="transmembrane region" description="Helical" evidence="2">
    <location>
        <begin position="68"/>
        <end position="88"/>
    </location>
</feature>
<keyword evidence="2" id="KW-0812">Transmembrane</keyword>
<dbReference type="Pfam" id="PF20570">
    <property type="entry name" value="DUF6779"/>
    <property type="match status" value="1"/>
</dbReference>
<dbReference type="AlphaFoldDB" id="A0A0Q0YB98"/>
<feature type="compositionally biased region" description="Basic and acidic residues" evidence="1">
    <location>
        <begin position="213"/>
        <end position="222"/>
    </location>
</feature>
<evidence type="ECO:0000313" key="5">
    <source>
        <dbReference type="Proteomes" id="UP000050517"/>
    </source>
</evidence>
<feature type="transmembrane region" description="Helical" evidence="2">
    <location>
        <begin position="44"/>
        <end position="62"/>
    </location>
</feature>
<dbReference type="OrthoDB" id="4409518at2"/>
<dbReference type="EMBL" id="LKST01000004">
    <property type="protein sequence ID" value="KQB83180.1"/>
    <property type="molecule type" value="Genomic_DNA"/>
</dbReference>
<sequence length="331" mass="35713">MSTPQSDRNPEPTSRRAASHGAKRRRHHGKAESAGSTGTDATQVLLVVLVILALAASVVMQLTDSSAALKLALLAALWAAIIGFFLVSRYRRQVQRSREQLDYEQRLHRSELREAQARAETANAQAQQSGGLSDEDIAILSEIRAGLDEVRSKLEDLQGHVFEYEPAALRAQAWRLQELEESAEASVPAFSAPEKTGHISGAPSLDAVAGRLGHSDQREEPARSISPELAHLLESGEGVYRGSHRAGEPGGAEPTHEEEPRGRHEAAPLRPSAEDTAEIKAVSSEETEPGVGGVDSPEERAETRRGRRRADGRSGGLSVAELMANMNRGEK</sequence>
<dbReference type="InterPro" id="IPR046706">
    <property type="entry name" value="DUF6779"/>
</dbReference>
<keyword evidence="2" id="KW-0472">Membrane</keyword>
<dbReference type="Proteomes" id="UP000050517">
    <property type="component" value="Unassembled WGS sequence"/>
</dbReference>
<dbReference type="STRING" id="1544416.Cocul_02153"/>
<gene>
    <name evidence="4" type="ORF">Cocul_02153</name>
</gene>
<keyword evidence="5" id="KW-1185">Reference proteome</keyword>
<reference evidence="4 5" key="1">
    <citation type="submission" date="2015-10" db="EMBL/GenBank/DDBJ databases">
        <title>Corynebacteirum lowii and Corynebacterium oculi species nova, derived from human clinical disease and and emended description of Corynebacterium mastiditis.</title>
        <authorList>
            <person name="Bernard K."/>
            <person name="Pacheco A.L."/>
            <person name="Mcdougall C."/>
            <person name="Burtx T."/>
            <person name="Weibe D."/>
            <person name="Tyler S."/>
            <person name="Olson A.B."/>
            <person name="Cnockaert M."/>
            <person name="Eguchi H."/>
            <person name="Kuwahara T."/>
            <person name="Nakayama-Imaohji H."/>
            <person name="Boudewijins M."/>
            <person name="Van Hoecke F."/>
            <person name="Bernier A.-M."/>
            <person name="Vandamme P."/>
        </authorList>
    </citation>
    <scope>NUCLEOTIDE SEQUENCE [LARGE SCALE GENOMIC DNA]</scope>
    <source>
        <strain evidence="4 5">NML 130210</strain>
    </source>
</reference>
<feature type="compositionally biased region" description="Basic and acidic residues" evidence="1">
    <location>
        <begin position="297"/>
        <end position="312"/>
    </location>
</feature>
<feature type="region of interest" description="Disordered" evidence="1">
    <location>
        <begin position="240"/>
        <end position="331"/>
    </location>
</feature>
<protein>
    <recommendedName>
        <fullName evidence="3">DUF6779 domain-containing protein</fullName>
    </recommendedName>
</protein>
<feature type="compositionally biased region" description="Basic residues" evidence="1">
    <location>
        <begin position="17"/>
        <end position="29"/>
    </location>
</feature>
<evidence type="ECO:0000256" key="1">
    <source>
        <dbReference type="SAM" id="MobiDB-lite"/>
    </source>
</evidence>
<feature type="region of interest" description="Disordered" evidence="1">
    <location>
        <begin position="1"/>
        <end position="36"/>
    </location>
</feature>
<comment type="caution">
    <text evidence="4">The sequence shown here is derived from an EMBL/GenBank/DDBJ whole genome shotgun (WGS) entry which is preliminary data.</text>
</comment>
<proteinExistence type="predicted"/>
<organism evidence="4 5">
    <name type="scientific">Corynebacterium oculi</name>
    <dbReference type="NCBI Taxonomy" id="1544416"/>
    <lineage>
        <taxon>Bacteria</taxon>
        <taxon>Bacillati</taxon>
        <taxon>Actinomycetota</taxon>
        <taxon>Actinomycetes</taxon>
        <taxon>Mycobacteriales</taxon>
        <taxon>Corynebacteriaceae</taxon>
        <taxon>Corynebacterium</taxon>
    </lineage>
</organism>
<dbReference type="PATRIC" id="fig|1544416.3.peg.2148"/>
<accession>A0A0Q0YB98</accession>
<feature type="compositionally biased region" description="Basic and acidic residues" evidence="1">
    <location>
        <begin position="254"/>
        <end position="267"/>
    </location>
</feature>
<evidence type="ECO:0000256" key="2">
    <source>
        <dbReference type="SAM" id="Phobius"/>
    </source>
</evidence>
<evidence type="ECO:0000259" key="3">
    <source>
        <dbReference type="Pfam" id="PF20570"/>
    </source>
</evidence>
<evidence type="ECO:0000313" key="4">
    <source>
        <dbReference type="EMBL" id="KQB83180.1"/>
    </source>
</evidence>
<keyword evidence="2" id="KW-1133">Transmembrane helix</keyword>